<evidence type="ECO:0000259" key="10">
    <source>
        <dbReference type="PROSITE" id="PS50262"/>
    </source>
</evidence>
<evidence type="ECO:0000256" key="3">
    <source>
        <dbReference type="ARBA" id="ARBA00022989"/>
    </source>
</evidence>
<feature type="transmembrane region" description="Helical" evidence="9">
    <location>
        <begin position="31"/>
        <end position="55"/>
    </location>
</feature>
<feature type="transmembrane region" description="Helical" evidence="9">
    <location>
        <begin position="108"/>
        <end position="126"/>
    </location>
</feature>
<dbReference type="SUPFAM" id="SSF81321">
    <property type="entry name" value="Family A G protein-coupled receptor-like"/>
    <property type="match status" value="1"/>
</dbReference>
<dbReference type="Gene3D" id="1.20.1070.10">
    <property type="entry name" value="Rhodopsin 7-helix transmembrane proteins"/>
    <property type="match status" value="1"/>
</dbReference>
<dbReference type="AlphaFoldDB" id="A0A0R3RIV5"/>
<feature type="transmembrane region" description="Helical" evidence="9">
    <location>
        <begin position="67"/>
        <end position="88"/>
    </location>
</feature>
<dbReference type="PROSITE" id="PS00237">
    <property type="entry name" value="G_PROTEIN_RECEP_F1_1"/>
    <property type="match status" value="1"/>
</dbReference>
<dbReference type="InterPro" id="IPR017452">
    <property type="entry name" value="GPCR_Rhodpsn_7TM"/>
</dbReference>
<evidence type="ECO:0000256" key="5">
    <source>
        <dbReference type="ARBA" id="ARBA00023136"/>
    </source>
</evidence>
<sequence length="291" mass="33637">MSDDDLDYESLTDEEYEDIVADFLTPNKFELFTVFLFLSLMAIGVSGNLLVVYIVMRQKKLWTSMNFFLANLAVSDLLVLLICLPPTVVNDITKTFWFNSTVCKAIVFFQNTSVYVNILTLVCVSLERWHAIASPFKQKIWHTKRMITLIWITAAVLSIPEPLTVDTYPAVFNRPNFTTKWGTTCKESWSVETQRYYQLIQTIGLFFLPLLLITALCIHMAIVLSKNILSMGKRQVTSRYCPLLSLHFIENEVHYSFEFSYISFFERYDLNGIPASGTPLEKSEKERDYQT</sequence>
<keyword evidence="3 9" id="KW-1133">Transmembrane helix</keyword>
<dbReference type="PANTHER" id="PTHR45695:SF15">
    <property type="entry name" value="OPSIN RH2"/>
    <property type="match status" value="1"/>
</dbReference>
<dbReference type="Pfam" id="PF00001">
    <property type="entry name" value="7tm_1"/>
    <property type="match status" value="1"/>
</dbReference>
<dbReference type="InterPro" id="IPR000276">
    <property type="entry name" value="GPCR_Rhodpsn"/>
</dbReference>
<evidence type="ECO:0000256" key="4">
    <source>
        <dbReference type="ARBA" id="ARBA00023040"/>
    </source>
</evidence>
<dbReference type="GO" id="GO:0005886">
    <property type="term" value="C:plasma membrane"/>
    <property type="evidence" value="ECO:0007669"/>
    <property type="project" value="TreeGrafter"/>
</dbReference>
<dbReference type="GO" id="GO:0004930">
    <property type="term" value="F:G protein-coupled receptor activity"/>
    <property type="evidence" value="ECO:0007669"/>
    <property type="project" value="UniProtKB-KW"/>
</dbReference>
<keyword evidence="7 8" id="KW-0807">Transducer</keyword>
<evidence type="ECO:0000313" key="12">
    <source>
        <dbReference type="WBParaSite" id="EEL_0000141301-mRNA-1"/>
    </source>
</evidence>
<comment type="subcellular location">
    <subcellularLocation>
        <location evidence="1">Membrane</location>
        <topology evidence="1">Multi-pass membrane protein</topology>
    </subcellularLocation>
</comment>
<feature type="transmembrane region" description="Helical" evidence="9">
    <location>
        <begin position="146"/>
        <end position="165"/>
    </location>
</feature>
<dbReference type="PRINTS" id="PR00237">
    <property type="entry name" value="GPCRRHODOPSN"/>
</dbReference>
<name>A0A0R3RIV5_9BILA</name>
<evidence type="ECO:0000256" key="8">
    <source>
        <dbReference type="RuleBase" id="RU000688"/>
    </source>
</evidence>
<evidence type="ECO:0000256" key="7">
    <source>
        <dbReference type="ARBA" id="ARBA00023224"/>
    </source>
</evidence>
<keyword evidence="4 8" id="KW-0297">G-protein coupled receptor</keyword>
<dbReference type="WBParaSite" id="EEL_0000141301-mRNA-1">
    <property type="protein sequence ID" value="EEL_0000141301-mRNA-1"/>
    <property type="gene ID" value="EEL_0000141301"/>
</dbReference>
<evidence type="ECO:0000313" key="11">
    <source>
        <dbReference type="Proteomes" id="UP000050640"/>
    </source>
</evidence>
<dbReference type="STRING" id="1147741.A0A0R3RIV5"/>
<feature type="domain" description="G-protein coupled receptors family 1 profile" evidence="10">
    <location>
        <begin position="47"/>
        <end position="291"/>
    </location>
</feature>
<feature type="transmembrane region" description="Helical" evidence="9">
    <location>
        <begin position="199"/>
        <end position="224"/>
    </location>
</feature>
<protein>
    <submittedName>
        <fullName evidence="12">G_PROTEIN_RECEP_F1_2 domain-containing protein</fullName>
    </submittedName>
</protein>
<accession>A0A0R3RIV5</accession>
<evidence type="ECO:0000256" key="1">
    <source>
        <dbReference type="ARBA" id="ARBA00004141"/>
    </source>
</evidence>
<dbReference type="PANTHER" id="PTHR45695">
    <property type="entry name" value="LEUCOKININ RECEPTOR-RELATED"/>
    <property type="match status" value="1"/>
</dbReference>
<comment type="similarity">
    <text evidence="8">Belongs to the G-protein coupled receptor 1 family.</text>
</comment>
<evidence type="ECO:0000256" key="6">
    <source>
        <dbReference type="ARBA" id="ARBA00023170"/>
    </source>
</evidence>
<evidence type="ECO:0000256" key="9">
    <source>
        <dbReference type="SAM" id="Phobius"/>
    </source>
</evidence>
<keyword evidence="6 8" id="KW-0675">Receptor</keyword>
<dbReference type="Proteomes" id="UP000050640">
    <property type="component" value="Unplaced"/>
</dbReference>
<keyword evidence="5 9" id="KW-0472">Membrane</keyword>
<reference evidence="12" key="1">
    <citation type="submission" date="2017-02" db="UniProtKB">
        <authorList>
            <consortium name="WormBaseParasite"/>
        </authorList>
    </citation>
    <scope>IDENTIFICATION</scope>
</reference>
<keyword evidence="2 8" id="KW-0812">Transmembrane</keyword>
<dbReference type="PROSITE" id="PS50262">
    <property type="entry name" value="G_PROTEIN_RECEP_F1_2"/>
    <property type="match status" value="1"/>
</dbReference>
<keyword evidence="11" id="KW-1185">Reference proteome</keyword>
<evidence type="ECO:0000256" key="2">
    <source>
        <dbReference type="ARBA" id="ARBA00022692"/>
    </source>
</evidence>
<proteinExistence type="inferred from homology"/>
<organism evidence="11 12">
    <name type="scientific">Elaeophora elaphi</name>
    <dbReference type="NCBI Taxonomy" id="1147741"/>
    <lineage>
        <taxon>Eukaryota</taxon>
        <taxon>Metazoa</taxon>
        <taxon>Ecdysozoa</taxon>
        <taxon>Nematoda</taxon>
        <taxon>Chromadorea</taxon>
        <taxon>Rhabditida</taxon>
        <taxon>Spirurina</taxon>
        <taxon>Spiruromorpha</taxon>
        <taxon>Filarioidea</taxon>
        <taxon>Onchocercidae</taxon>
        <taxon>Elaeophora</taxon>
    </lineage>
</organism>